<dbReference type="AlphaFoldDB" id="A0A9W8BLJ6"/>
<sequence length="358" mass="40057">MPDYDDVPVQSLAASMAPLEPKPIVEANKFGISISVELDHSPVLFAYPGTGCKLSGRVKIVSSKRARAKSLTLTFAEHVYYEFGVPRENKMAFFQLPQQLELDLNPGATYGKEFSIQLPDNLHTTVFTKFNSSRYELVASAKIKGSSAMCTCVMDVAFYAIPPLAINSTIASQPFSVEHELTQGRVRVTVPSPFVHANTELEAELVFMLHTPYYYLVGVTGQLIEMIEYTRSDGSVLTKEMGIDGKRIVSEIYDIQPTWHDPLPLTSSTRVSFKFALPKLITAPKRECWATQTSPVAMPNPNDTPYIHYDVANTHVQIRHGLSYRIEIWDVRRAPQFTANTVRIRVVPPFPQSRSISI</sequence>
<comment type="caution">
    <text evidence="1">The sequence shown here is derived from an EMBL/GenBank/DDBJ whole genome shotgun (WGS) entry which is preliminary data.</text>
</comment>
<accession>A0A9W8BLJ6</accession>
<dbReference type="Gene3D" id="2.60.40.640">
    <property type="match status" value="1"/>
</dbReference>
<dbReference type="InterPro" id="IPR014752">
    <property type="entry name" value="Arrestin-like_C"/>
</dbReference>
<evidence type="ECO:0000313" key="2">
    <source>
        <dbReference type="Proteomes" id="UP001150907"/>
    </source>
</evidence>
<name>A0A9W8BLJ6_9FUNG</name>
<evidence type="ECO:0000313" key="1">
    <source>
        <dbReference type="EMBL" id="KAJ2006163.1"/>
    </source>
</evidence>
<dbReference type="Proteomes" id="UP001150907">
    <property type="component" value="Unassembled WGS sequence"/>
</dbReference>
<proteinExistence type="predicted"/>
<dbReference type="OrthoDB" id="5559995at2759"/>
<protein>
    <submittedName>
        <fullName evidence="1">Uncharacterized protein</fullName>
    </submittedName>
</protein>
<dbReference type="EMBL" id="JANBQF010000070">
    <property type="protein sequence ID" value="KAJ2006163.1"/>
    <property type="molecule type" value="Genomic_DNA"/>
</dbReference>
<reference evidence="1" key="1">
    <citation type="submission" date="2022-07" db="EMBL/GenBank/DDBJ databases">
        <title>Phylogenomic reconstructions and comparative analyses of Kickxellomycotina fungi.</title>
        <authorList>
            <person name="Reynolds N.K."/>
            <person name="Stajich J.E."/>
            <person name="Barry K."/>
            <person name="Grigoriev I.V."/>
            <person name="Crous P."/>
            <person name="Smith M.E."/>
        </authorList>
    </citation>
    <scope>NUCLEOTIDE SEQUENCE</scope>
    <source>
        <strain evidence="1">IMI 214461</strain>
    </source>
</reference>
<gene>
    <name evidence="1" type="ORF">H4R26_001537</name>
</gene>
<organism evidence="1 2">
    <name type="scientific">Coemansia thaxteri</name>
    <dbReference type="NCBI Taxonomy" id="2663907"/>
    <lineage>
        <taxon>Eukaryota</taxon>
        <taxon>Fungi</taxon>
        <taxon>Fungi incertae sedis</taxon>
        <taxon>Zoopagomycota</taxon>
        <taxon>Kickxellomycotina</taxon>
        <taxon>Kickxellomycetes</taxon>
        <taxon>Kickxellales</taxon>
        <taxon>Kickxellaceae</taxon>
        <taxon>Coemansia</taxon>
    </lineage>
</organism>
<keyword evidence="2" id="KW-1185">Reference proteome</keyword>